<dbReference type="KEGG" id="vta:B0774"/>
<keyword evidence="3" id="KW-1185">Reference proteome</keyword>
<evidence type="ECO:0000256" key="1">
    <source>
        <dbReference type="SAM" id="SignalP"/>
    </source>
</evidence>
<name>A0A2N8ZKE9_9VIBR</name>
<dbReference type="EMBL" id="LT960612">
    <property type="protein sequence ID" value="SON52385.1"/>
    <property type="molecule type" value="Genomic_DNA"/>
</dbReference>
<proteinExistence type="predicted"/>
<keyword evidence="1" id="KW-0732">Signal</keyword>
<gene>
    <name evidence="2" type="ORF">VTAP4600_B0774</name>
</gene>
<evidence type="ECO:0008006" key="4">
    <source>
        <dbReference type="Google" id="ProtNLM"/>
    </source>
</evidence>
<feature type="chain" id="PRO_5014990126" description="Lipoprotein" evidence="1">
    <location>
        <begin position="19"/>
        <end position="80"/>
    </location>
</feature>
<organism evidence="2 3">
    <name type="scientific">Vibrio tapetis subsp. tapetis</name>
    <dbReference type="NCBI Taxonomy" id="1671868"/>
    <lineage>
        <taxon>Bacteria</taxon>
        <taxon>Pseudomonadati</taxon>
        <taxon>Pseudomonadota</taxon>
        <taxon>Gammaproteobacteria</taxon>
        <taxon>Vibrionales</taxon>
        <taxon>Vibrionaceae</taxon>
        <taxon>Vibrio</taxon>
    </lineage>
</organism>
<feature type="signal peptide" evidence="1">
    <location>
        <begin position="1"/>
        <end position="18"/>
    </location>
</feature>
<dbReference type="AlphaFoldDB" id="A0A2N8ZKE9"/>
<dbReference type="Proteomes" id="UP000235828">
    <property type="component" value="Chromosome B"/>
</dbReference>
<reference evidence="2 3" key="1">
    <citation type="submission" date="2017-10" db="EMBL/GenBank/DDBJ databases">
        <authorList>
            <person name="Banno H."/>
            <person name="Chua N.-H."/>
        </authorList>
    </citation>
    <scope>NUCLEOTIDE SEQUENCE [LARGE SCALE GENOMIC DNA]</scope>
    <source>
        <strain evidence="2">Vibrio tapetis CECT4600</strain>
    </source>
</reference>
<evidence type="ECO:0000313" key="3">
    <source>
        <dbReference type="Proteomes" id="UP000235828"/>
    </source>
</evidence>
<evidence type="ECO:0000313" key="2">
    <source>
        <dbReference type="EMBL" id="SON52385.1"/>
    </source>
</evidence>
<sequence>MKKLIIALSIIFSTTAAAGTCGPSVSADAPCSTMTDNQIQSERIVHPASMNQDDDTTSVRFTMANSALTHEKMMEPNENR</sequence>
<protein>
    <recommendedName>
        <fullName evidence="4">Lipoprotein</fullName>
    </recommendedName>
</protein>
<accession>A0A2N8ZKE9</accession>
<dbReference type="RefSeq" id="WP_102524653.1">
    <property type="nucleotide sequence ID" value="NZ_LT960612.1"/>
</dbReference>